<dbReference type="InterPro" id="IPR029034">
    <property type="entry name" value="Cystine-knot_cytokine"/>
</dbReference>
<reference evidence="6" key="3">
    <citation type="submission" date="2025-09" db="UniProtKB">
        <authorList>
            <consortium name="Ensembl"/>
        </authorList>
    </citation>
    <scope>IDENTIFICATION</scope>
</reference>
<keyword evidence="2" id="KW-0964">Secreted</keyword>
<dbReference type="Proteomes" id="UP000314980">
    <property type="component" value="Unassembled WGS sequence"/>
</dbReference>
<dbReference type="InterPro" id="IPR006208">
    <property type="entry name" value="Glyco_hormone_CN"/>
</dbReference>
<comment type="subcellular location">
    <subcellularLocation>
        <location evidence="1">Secreted</location>
    </subcellularLocation>
</comment>
<name>A0A4W6CZ38_LATCA</name>
<comment type="caution">
    <text evidence="4">Lacks conserved residue(s) required for the propagation of feature annotation.</text>
</comment>
<dbReference type="Pfam" id="PF00007">
    <property type="entry name" value="Cys_knot"/>
    <property type="match status" value="1"/>
</dbReference>
<proteinExistence type="predicted"/>
<keyword evidence="3" id="KW-1015">Disulfide bond</keyword>
<dbReference type="SMART" id="SM00041">
    <property type="entry name" value="CT"/>
    <property type="match status" value="1"/>
</dbReference>
<evidence type="ECO:0000313" key="7">
    <source>
        <dbReference type="Proteomes" id="UP000314980"/>
    </source>
</evidence>
<evidence type="ECO:0000313" key="6">
    <source>
        <dbReference type="Ensembl" id="ENSLCAP00010017979.1"/>
    </source>
</evidence>
<evidence type="ECO:0000256" key="2">
    <source>
        <dbReference type="ARBA" id="ARBA00022525"/>
    </source>
</evidence>
<accession>A0A4W6CZ38</accession>
<protein>
    <recommendedName>
        <fullName evidence="5">CTCK domain-containing protein</fullName>
    </recommendedName>
</protein>
<reference evidence="7" key="1">
    <citation type="submission" date="2015-09" db="EMBL/GenBank/DDBJ databases">
        <authorList>
            <person name="Sai Rama Sridatta P."/>
        </authorList>
    </citation>
    <scope>NUCLEOTIDE SEQUENCE [LARGE SCALE GENOMIC DNA]</scope>
</reference>
<feature type="domain" description="CTCK" evidence="5">
    <location>
        <begin position="27"/>
        <end position="83"/>
    </location>
</feature>
<dbReference type="PROSITE" id="PS01225">
    <property type="entry name" value="CTCK_2"/>
    <property type="match status" value="1"/>
</dbReference>
<dbReference type="Ensembl" id="ENSLCAT00010018378.1">
    <property type="protein sequence ID" value="ENSLCAP00010017979.1"/>
    <property type="gene ID" value="ENSLCAG00010008542.1"/>
</dbReference>
<dbReference type="Gene3D" id="2.10.90.10">
    <property type="entry name" value="Cystine-knot cytokines"/>
    <property type="match status" value="1"/>
</dbReference>
<dbReference type="GO" id="GO:0005576">
    <property type="term" value="C:extracellular region"/>
    <property type="evidence" value="ECO:0007669"/>
    <property type="project" value="UniProtKB-SubCell"/>
</dbReference>
<dbReference type="AlphaFoldDB" id="A0A4W6CZ38"/>
<dbReference type="InParanoid" id="A0A4W6CZ38"/>
<dbReference type="InterPro" id="IPR006207">
    <property type="entry name" value="Cys_knot_C"/>
</dbReference>
<evidence type="ECO:0000256" key="3">
    <source>
        <dbReference type="ARBA" id="ARBA00023157"/>
    </source>
</evidence>
<reference evidence="6" key="2">
    <citation type="submission" date="2025-08" db="UniProtKB">
        <authorList>
            <consortium name="Ensembl"/>
        </authorList>
    </citation>
    <scope>IDENTIFICATION</scope>
</reference>
<evidence type="ECO:0000256" key="4">
    <source>
        <dbReference type="PROSITE-ProRule" id="PRU00039"/>
    </source>
</evidence>
<dbReference type="STRING" id="8187.ENSLCAP00010017979"/>
<evidence type="ECO:0000259" key="5">
    <source>
        <dbReference type="PROSITE" id="PS01225"/>
    </source>
</evidence>
<dbReference type="GeneTree" id="ENSGT00940000177138"/>
<evidence type="ECO:0000256" key="1">
    <source>
        <dbReference type="ARBA" id="ARBA00004613"/>
    </source>
</evidence>
<keyword evidence="7" id="KW-1185">Reference proteome</keyword>
<sequence>IHSVIHFLYCLSIKGRRRGYILLLSVCTCRYSAAANKMMHQCECCREATTSQKQVELICANGSRVQHSYTVVDTCSCSKAECVLFMVLNTIFHSHNTLL</sequence>
<organism evidence="6 7">
    <name type="scientific">Lates calcarifer</name>
    <name type="common">Barramundi</name>
    <name type="synonym">Holocentrus calcarifer</name>
    <dbReference type="NCBI Taxonomy" id="8187"/>
    <lineage>
        <taxon>Eukaryota</taxon>
        <taxon>Metazoa</taxon>
        <taxon>Chordata</taxon>
        <taxon>Craniata</taxon>
        <taxon>Vertebrata</taxon>
        <taxon>Euteleostomi</taxon>
        <taxon>Actinopterygii</taxon>
        <taxon>Neopterygii</taxon>
        <taxon>Teleostei</taxon>
        <taxon>Neoteleostei</taxon>
        <taxon>Acanthomorphata</taxon>
        <taxon>Carangaria</taxon>
        <taxon>Carangaria incertae sedis</taxon>
        <taxon>Centropomidae</taxon>
        <taxon>Lates</taxon>
    </lineage>
</organism>
<dbReference type="PROSITE" id="PS01185">
    <property type="entry name" value="CTCK_1"/>
    <property type="match status" value="1"/>
</dbReference>